<feature type="compositionally biased region" description="Low complexity" evidence="1">
    <location>
        <begin position="526"/>
        <end position="538"/>
    </location>
</feature>
<dbReference type="PANTHER" id="PTHR33924:SF5">
    <property type="entry name" value="CATION-TRANSPORTING ATPASE"/>
    <property type="match status" value="1"/>
</dbReference>
<organism evidence="2 3">
    <name type="scientific">Ceratodon purpureus</name>
    <name type="common">Fire moss</name>
    <name type="synonym">Dicranum purpureum</name>
    <dbReference type="NCBI Taxonomy" id="3225"/>
    <lineage>
        <taxon>Eukaryota</taxon>
        <taxon>Viridiplantae</taxon>
        <taxon>Streptophyta</taxon>
        <taxon>Embryophyta</taxon>
        <taxon>Bryophyta</taxon>
        <taxon>Bryophytina</taxon>
        <taxon>Bryopsida</taxon>
        <taxon>Dicranidae</taxon>
        <taxon>Pseudoditrichales</taxon>
        <taxon>Ditrichaceae</taxon>
        <taxon>Ceratodon</taxon>
    </lineage>
</organism>
<name>A0A8T0HVZ0_CERPU</name>
<dbReference type="PANTHER" id="PTHR33924">
    <property type="entry name" value="CATION-TRANSPORTING ATPASE"/>
    <property type="match status" value="1"/>
</dbReference>
<dbReference type="AlphaFoldDB" id="A0A8T0HVZ0"/>
<protein>
    <submittedName>
        <fullName evidence="2">Uncharacterized protein</fullName>
    </submittedName>
</protein>
<accession>A0A8T0HVZ0</accession>
<evidence type="ECO:0000313" key="3">
    <source>
        <dbReference type="Proteomes" id="UP000822688"/>
    </source>
</evidence>
<keyword evidence="3" id="KW-1185">Reference proteome</keyword>
<feature type="region of interest" description="Disordered" evidence="1">
    <location>
        <begin position="255"/>
        <end position="282"/>
    </location>
</feature>
<gene>
    <name evidence="2" type="ORF">KC19_VG299600</name>
</gene>
<feature type="compositionally biased region" description="Polar residues" evidence="1">
    <location>
        <begin position="80"/>
        <end position="89"/>
    </location>
</feature>
<feature type="region of interest" description="Disordered" evidence="1">
    <location>
        <begin position="520"/>
        <end position="539"/>
    </location>
</feature>
<dbReference type="EMBL" id="CM026426">
    <property type="protein sequence ID" value="KAG0574879.1"/>
    <property type="molecule type" value="Genomic_DNA"/>
</dbReference>
<sequence>MCLTIAMASGCSFHPHNAMKDKERGRREKNFQEAVASGSMGLLREVKVNRMSHNDANLLSCPAFSITILPPPKKRHHPVNQKTSGQPPSRNVYMDCKENKSENSRGGCLTSRISSLSPGTKRKMLGYAADGSIPPLPPRQKRVKKVPKPISEEGKLCTKFACSAEPSGLLGDLKPGIMRQHTRTRSEIHALLSAVVGDLLQRGSLSAVNELCYDMQAKDKFSSKMLEPLPECSDLNRWIEETSDLPTDTALQESLDGNTGSPKVCDQTTSEKNSSFADSVDGRFDIGLRPSQDQNNPTERTSSFVPFQRNGLNACNQNVPPLTIGLQSDIPVAALRESIGHHQQSQLPMNMKQEHDISLISSRGGCKDEAFECKQEEFENDMREYPFDISSLSDIGGSLRFEDTILLQQQEPKSLMSDSGANVATCWLELLSLDVKGRLAALRRSKQRVEGVIDSELLDLDAPLLPVCASSPPNPNQHAYGQPLLDSWRKVFESMDRALTLEGQKLKSWLQQIHVMQGQCHRDMTSSSSPRPASFSEPTPLGAQDVQLVAIPIATASIMATASFASQL</sequence>
<feature type="compositionally biased region" description="Polar residues" evidence="1">
    <location>
        <begin position="255"/>
        <end position="277"/>
    </location>
</feature>
<reference evidence="2" key="1">
    <citation type="submission" date="2020-06" db="EMBL/GenBank/DDBJ databases">
        <title>WGS assembly of Ceratodon purpureus strain R40.</title>
        <authorList>
            <person name="Carey S.B."/>
            <person name="Jenkins J."/>
            <person name="Shu S."/>
            <person name="Lovell J.T."/>
            <person name="Sreedasyam A."/>
            <person name="Maumus F."/>
            <person name="Tiley G.P."/>
            <person name="Fernandez-Pozo N."/>
            <person name="Barry K."/>
            <person name="Chen C."/>
            <person name="Wang M."/>
            <person name="Lipzen A."/>
            <person name="Daum C."/>
            <person name="Saski C.A."/>
            <person name="Payton A.C."/>
            <person name="Mcbreen J.C."/>
            <person name="Conrad R.E."/>
            <person name="Kollar L.M."/>
            <person name="Olsson S."/>
            <person name="Huttunen S."/>
            <person name="Landis J.B."/>
            <person name="Wickett N.J."/>
            <person name="Johnson M.G."/>
            <person name="Rensing S.A."/>
            <person name="Grimwood J."/>
            <person name="Schmutz J."/>
            <person name="Mcdaniel S.F."/>
        </authorList>
    </citation>
    <scope>NUCLEOTIDE SEQUENCE</scope>
    <source>
        <strain evidence="2">R40</strain>
    </source>
</reference>
<feature type="region of interest" description="Disordered" evidence="1">
    <location>
        <begin position="71"/>
        <end position="92"/>
    </location>
</feature>
<evidence type="ECO:0000313" key="2">
    <source>
        <dbReference type="EMBL" id="KAG0574879.1"/>
    </source>
</evidence>
<evidence type="ECO:0000256" key="1">
    <source>
        <dbReference type="SAM" id="MobiDB-lite"/>
    </source>
</evidence>
<proteinExistence type="predicted"/>
<dbReference type="Proteomes" id="UP000822688">
    <property type="component" value="Chromosome V"/>
</dbReference>
<comment type="caution">
    <text evidence="2">The sequence shown here is derived from an EMBL/GenBank/DDBJ whole genome shotgun (WGS) entry which is preliminary data.</text>
</comment>